<dbReference type="PANTHER" id="PTHR43537">
    <property type="entry name" value="TRANSCRIPTIONAL REGULATOR, GNTR FAMILY"/>
    <property type="match status" value="1"/>
</dbReference>
<dbReference type="GO" id="GO:0003677">
    <property type="term" value="F:DNA binding"/>
    <property type="evidence" value="ECO:0007669"/>
    <property type="project" value="UniProtKB-KW"/>
</dbReference>
<feature type="domain" description="HTH gntR-type" evidence="4">
    <location>
        <begin position="38"/>
        <end position="108"/>
    </location>
</feature>
<dbReference type="Pfam" id="PF00392">
    <property type="entry name" value="GntR"/>
    <property type="match status" value="1"/>
</dbReference>
<protein>
    <submittedName>
        <fullName evidence="5">GntR family transcriptional regulator</fullName>
    </submittedName>
</protein>
<dbReference type="CDD" id="cd07377">
    <property type="entry name" value="WHTH_GntR"/>
    <property type="match status" value="1"/>
</dbReference>
<dbReference type="Pfam" id="PF07729">
    <property type="entry name" value="FCD"/>
    <property type="match status" value="1"/>
</dbReference>
<dbReference type="AlphaFoldDB" id="A0A2A9F6G0"/>
<sequence length="258" mass="27347">MWQVLRDGSTVAGRPRLGRVEPSVVSANEALFRPVRAGNAFEETVERLLQAIRLGVVGAGERLPSERELAERLGVSRVTLREAIRALADAGYVVSRRGRYGGTFVSEVLPEPAARATGAVDAAGFEDVLCLRYVLETGAAEAAAARTLSPADRQHLTGALAEAEAAGLGDYRRRDSRLHLAIAEVTASGSLTTAVADARTRVNQLLDRIPLLEPNLEHSNAQHEAIVDAILAGDSGAARQAMADHVDGTASLLRAFLA</sequence>
<gene>
    <name evidence="5" type="ORF">ATK36_1764</name>
</gene>
<evidence type="ECO:0000256" key="1">
    <source>
        <dbReference type="ARBA" id="ARBA00023015"/>
    </source>
</evidence>
<evidence type="ECO:0000259" key="4">
    <source>
        <dbReference type="PROSITE" id="PS50949"/>
    </source>
</evidence>
<dbReference type="Gene3D" id="1.20.120.530">
    <property type="entry name" value="GntR ligand-binding domain-like"/>
    <property type="match status" value="1"/>
</dbReference>
<dbReference type="GO" id="GO:0003700">
    <property type="term" value="F:DNA-binding transcription factor activity"/>
    <property type="evidence" value="ECO:0007669"/>
    <property type="project" value="InterPro"/>
</dbReference>
<dbReference type="Gene3D" id="1.10.10.10">
    <property type="entry name" value="Winged helix-like DNA-binding domain superfamily/Winged helix DNA-binding domain"/>
    <property type="match status" value="1"/>
</dbReference>
<dbReference type="SUPFAM" id="SSF48008">
    <property type="entry name" value="GntR ligand-binding domain-like"/>
    <property type="match status" value="1"/>
</dbReference>
<dbReference type="InterPro" id="IPR036388">
    <property type="entry name" value="WH-like_DNA-bd_sf"/>
</dbReference>
<evidence type="ECO:0000256" key="2">
    <source>
        <dbReference type="ARBA" id="ARBA00023125"/>
    </source>
</evidence>
<dbReference type="PRINTS" id="PR00035">
    <property type="entry name" value="HTHGNTR"/>
</dbReference>
<dbReference type="InterPro" id="IPR011711">
    <property type="entry name" value="GntR_C"/>
</dbReference>
<dbReference type="PROSITE" id="PS50949">
    <property type="entry name" value="HTH_GNTR"/>
    <property type="match status" value="1"/>
</dbReference>
<reference evidence="5 6" key="1">
    <citation type="submission" date="2017-10" db="EMBL/GenBank/DDBJ databases">
        <title>Sequencing the genomes of 1000 actinobacteria strains.</title>
        <authorList>
            <person name="Klenk H.-P."/>
        </authorList>
    </citation>
    <scope>NUCLEOTIDE SEQUENCE [LARGE SCALE GENOMIC DNA]</scope>
    <source>
        <strain evidence="5 6">DSM 46092</strain>
    </source>
</reference>
<organism evidence="5 6">
    <name type="scientific">Amycolatopsis sulphurea</name>
    <dbReference type="NCBI Taxonomy" id="76022"/>
    <lineage>
        <taxon>Bacteria</taxon>
        <taxon>Bacillati</taxon>
        <taxon>Actinomycetota</taxon>
        <taxon>Actinomycetes</taxon>
        <taxon>Pseudonocardiales</taxon>
        <taxon>Pseudonocardiaceae</taxon>
        <taxon>Amycolatopsis</taxon>
    </lineage>
</organism>
<keyword evidence="6" id="KW-1185">Reference proteome</keyword>
<dbReference type="Proteomes" id="UP000243542">
    <property type="component" value="Unassembled WGS sequence"/>
</dbReference>
<keyword evidence="3" id="KW-0804">Transcription</keyword>
<dbReference type="InterPro" id="IPR008920">
    <property type="entry name" value="TF_FadR/GntR_C"/>
</dbReference>
<name>A0A2A9F6G0_9PSEU</name>
<accession>A0A2A9F6G0</accession>
<keyword evidence="1" id="KW-0805">Transcription regulation</keyword>
<proteinExistence type="predicted"/>
<dbReference type="PANTHER" id="PTHR43537:SF24">
    <property type="entry name" value="GLUCONATE OPERON TRANSCRIPTIONAL REPRESSOR"/>
    <property type="match status" value="1"/>
</dbReference>
<evidence type="ECO:0000313" key="6">
    <source>
        <dbReference type="Proteomes" id="UP000243542"/>
    </source>
</evidence>
<dbReference type="SMART" id="SM00345">
    <property type="entry name" value="HTH_GNTR"/>
    <property type="match status" value="1"/>
</dbReference>
<dbReference type="InterPro" id="IPR036390">
    <property type="entry name" value="WH_DNA-bd_sf"/>
</dbReference>
<keyword evidence="2" id="KW-0238">DNA-binding</keyword>
<dbReference type="InterPro" id="IPR000524">
    <property type="entry name" value="Tscrpt_reg_HTH_GntR"/>
</dbReference>
<dbReference type="SUPFAM" id="SSF46785">
    <property type="entry name" value="Winged helix' DNA-binding domain"/>
    <property type="match status" value="1"/>
</dbReference>
<dbReference type="SMART" id="SM00895">
    <property type="entry name" value="FCD"/>
    <property type="match status" value="1"/>
</dbReference>
<dbReference type="EMBL" id="PDJK01000002">
    <property type="protein sequence ID" value="PFG46768.1"/>
    <property type="molecule type" value="Genomic_DNA"/>
</dbReference>
<evidence type="ECO:0000313" key="5">
    <source>
        <dbReference type="EMBL" id="PFG46768.1"/>
    </source>
</evidence>
<evidence type="ECO:0000256" key="3">
    <source>
        <dbReference type="ARBA" id="ARBA00023163"/>
    </source>
</evidence>
<comment type="caution">
    <text evidence="5">The sequence shown here is derived from an EMBL/GenBank/DDBJ whole genome shotgun (WGS) entry which is preliminary data.</text>
</comment>